<evidence type="ECO:0000256" key="1">
    <source>
        <dbReference type="ARBA" id="ARBA00004496"/>
    </source>
</evidence>
<dbReference type="GO" id="GO:0003723">
    <property type="term" value="F:RNA binding"/>
    <property type="evidence" value="ECO:0007669"/>
    <property type="project" value="InterPro"/>
</dbReference>
<dbReference type="CDD" id="cd02440">
    <property type="entry name" value="AdoMet_MTases"/>
    <property type="match status" value="1"/>
</dbReference>
<dbReference type="Pfam" id="PF17785">
    <property type="entry name" value="PUA_3"/>
    <property type="match status" value="1"/>
</dbReference>
<dbReference type="Gene3D" id="2.30.130.10">
    <property type="entry name" value="PUA domain"/>
    <property type="match status" value="1"/>
</dbReference>
<evidence type="ECO:0000256" key="4">
    <source>
        <dbReference type="ARBA" id="ARBA00022679"/>
    </source>
</evidence>
<reference evidence="8 9" key="1">
    <citation type="submission" date="2019-02" db="EMBL/GenBank/DDBJ databases">
        <title>Deep-cultivation of Planctomycetes and their phenomic and genomic characterization uncovers novel biology.</title>
        <authorList>
            <person name="Wiegand S."/>
            <person name="Jogler M."/>
            <person name="Boedeker C."/>
            <person name="Pinto D."/>
            <person name="Vollmers J."/>
            <person name="Rivas-Marin E."/>
            <person name="Kohn T."/>
            <person name="Peeters S.H."/>
            <person name="Heuer A."/>
            <person name="Rast P."/>
            <person name="Oberbeckmann S."/>
            <person name="Bunk B."/>
            <person name="Jeske O."/>
            <person name="Meyerdierks A."/>
            <person name="Storesund J.E."/>
            <person name="Kallscheuer N."/>
            <person name="Luecker S."/>
            <person name="Lage O.M."/>
            <person name="Pohl T."/>
            <person name="Merkel B.J."/>
            <person name="Hornburger P."/>
            <person name="Mueller R.-W."/>
            <person name="Bruemmer F."/>
            <person name="Labrenz M."/>
            <person name="Spormann A.M."/>
            <person name="Op den Camp H."/>
            <person name="Overmann J."/>
            <person name="Amann R."/>
            <person name="Jetten M.S.M."/>
            <person name="Mascher T."/>
            <person name="Medema M.H."/>
            <person name="Devos D.P."/>
            <person name="Kaster A.-K."/>
            <person name="Ovreas L."/>
            <person name="Rohde M."/>
            <person name="Galperin M.Y."/>
            <person name="Jogler C."/>
        </authorList>
    </citation>
    <scope>NUCLEOTIDE SEQUENCE [LARGE SCALE GENOMIC DNA]</scope>
    <source>
        <strain evidence="8 9">Q31a</strain>
    </source>
</reference>
<dbReference type="GO" id="GO:0008168">
    <property type="term" value="F:methyltransferase activity"/>
    <property type="evidence" value="ECO:0007669"/>
    <property type="project" value="UniProtKB-KW"/>
</dbReference>
<dbReference type="AlphaFoldDB" id="A0A518GGF2"/>
<dbReference type="InterPro" id="IPR041532">
    <property type="entry name" value="RlmI-like_PUA"/>
</dbReference>
<dbReference type="CDD" id="cd11572">
    <property type="entry name" value="RlmI_M_like"/>
    <property type="match status" value="1"/>
</dbReference>
<keyword evidence="5" id="KW-0949">S-adenosyl-L-methionine</keyword>
<gene>
    <name evidence="8" type="primary">rlmI_2</name>
    <name evidence="8" type="ORF">Q31a_60670</name>
</gene>
<sequence length="411" mass="44980">MSVKQNILVQSPSPIAVRLQKDLVRNVKRGHAWLYSDAVELVNVPSGSVALLEDRKGDATIAAGIYDPDHPIPFRVCTTSPPYRLDDAWLSKQLFAALKLRRTALGSDTNGFRLVAGEGDGIPGAIIDVYDRVAVMKFDGGAPEAFYRPEGIADWLVEHAGIETVVLRTRERGSVGQVLRGELGQHHTGRGQTVNTPVYFQENGMTFTADVLSGQKTGFFLDQRDNRALIRTLSNQRTVLNLFSFNGGFSVAAGRGGAKHVVSVDIARPAIEASEDIWQTNQLDPNLHYGEVADCFDFLEAAVNSKQRWDMVICDPPSFAPSEKARQRAIPAYGRLAQLAARVTKSSGLLALASCSSHIDPLTFAAINAEAFGKARRKAVLLAERGLPIDHPTPFVMPELRYLKFQLFGLE</sequence>
<dbReference type="GO" id="GO:0005737">
    <property type="term" value="C:cytoplasm"/>
    <property type="evidence" value="ECO:0007669"/>
    <property type="project" value="UniProtKB-SubCell"/>
</dbReference>
<evidence type="ECO:0000256" key="5">
    <source>
        <dbReference type="ARBA" id="ARBA00022691"/>
    </source>
</evidence>
<evidence type="ECO:0000259" key="6">
    <source>
        <dbReference type="Pfam" id="PF10672"/>
    </source>
</evidence>
<dbReference type="Gene3D" id="3.40.50.150">
    <property type="entry name" value="Vaccinia Virus protein VP39"/>
    <property type="match status" value="1"/>
</dbReference>
<protein>
    <submittedName>
        <fullName evidence="8">Ribosomal RNA large subunit methyltransferase I</fullName>
        <ecNumber evidence="8">2.1.1.191</ecNumber>
    </submittedName>
</protein>
<dbReference type="Proteomes" id="UP000318017">
    <property type="component" value="Chromosome"/>
</dbReference>
<name>A0A518GGF2_9BACT</name>
<dbReference type="OrthoDB" id="9805492at2"/>
<dbReference type="GO" id="GO:0032259">
    <property type="term" value="P:methylation"/>
    <property type="evidence" value="ECO:0007669"/>
    <property type="project" value="UniProtKB-KW"/>
</dbReference>
<evidence type="ECO:0000313" key="9">
    <source>
        <dbReference type="Proteomes" id="UP000318017"/>
    </source>
</evidence>
<evidence type="ECO:0000256" key="2">
    <source>
        <dbReference type="ARBA" id="ARBA00022490"/>
    </source>
</evidence>
<dbReference type="EC" id="2.1.1.191" evidence="8"/>
<dbReference type="InterPro" id="IPR019614">
    <property type="entry name" value="SAM-dep_methyl-trfase"/>
</dbReference>
<dbReference type="InterPro" id="IPR029063">
    <property type="entry name" value="SAM-dependent_MTases_sf"/>
</dbReference>
<dbReference type="SUPFAM" id="SSF53335">
    <property type="entry name" value="S-adenosyl-L-methionine-dependent methyltransferases"/>
    <property type="match status" value="1"/>
</dbReference>
<dbReference type="EMBL" id="CP036298">
    <property type="protein sequence ID" value="QDV27674.1"/>
    <property type="molecule type" value="Genomic_DNA"/>
</dbReference>
<dbReference type="Gene3D" id="3.30.750.80">
    <property type="entry name" value="RNA methyltransferase domain (HRMD) like"/>
    <property type="match status" value="1"/>
</dbReference>
<organism evidence="8 9">
    <name type="scientific">Aureliella helgolandensis</name>
    <dbReference type="NCBI Taxonomy" id="2527968"/>
    <lineage>
        <taxon>Bacteria</taxon>
        <taxon>Pseudomonadati</taxon>
        <taxon>Planctomycetota</taxon>
        <taxon>Planctomycetia</taxon>
        <taxon>Pirellulales</taxon>
        <taxon>Pirellulaceae</taxon>
        <taxon>Aureliella</taxon>
    </lineage>
</organism>
<dbReference type="PANTHER" id="PTHR42873">
    <property type="entry name" value="RIBOSOMAL RNA LARGE SUBUNIT METHYLTRANSFERASE"/>
    <property type="match status" value="1"/>
</dbReference>
<accession>A0A518GGF2</accession>
<evidence type="ECO:0000313" key="8">
    <source>
        <dbReference type="EMBL" id="QDV27674.1"/>
    </source>
</evidence>
<dbReference type="KEGG" id="ahel:Q31a_60670"/>
<dbReference type="RefSeq" id="WP_145085420.1">
    <property type="nucleotide sequence ID" value="NZ_CP036298.1"/>
</dbReference>
<feature type="domain" description="S-adenosylmethionine-dependent methyltransferase" evidence="6">
    <location>
        <begin position="201"/>
        <end position="320"/>
    </location>
</feature>
<evidence type="ECO:0000256" key="3">
    <source>
        <dbReference type="ARBA" id="ARBA00022603"/>
    </source>
</evidence>
<dbReference type="Pfam" id="PF10672">
    <property type="entry name" value="Methyltrans_SAM"/>
    <property type="match status" value="1"/>
</dbReference>
<keyword evidence="4 8" id="KW-0808">Transferase</keyword>
<keyword evidence="2" id="KW-0963">Cytoplasm</keyword>
<keyword evidence="3 8" id="KW-0489">Methyltransferase</keyword>
<dbReference type="PANTHER" id="PTHR42873:SF1">
    <property type="entry name" value="S-ADENOSYLMETHIONINE-DEPENDENT METHYLTRANSFERASE DOMAIN-CONTAINING PROTEIN"/>
    <property type="match status" value="1"/>
</dbReference>
<evidence type="ECO:0000259" key="7">
    <source>
        <dbReference type="Pfam" id="PF17785"/>
    </source>
</evidence>
<proteinExistence type="predicted"/>
<feature type="domain" description="RlmI-like PUA" evidence="7">
    <location>
        <begin position="17"/>
        <end position="78"/>
    </location>
</feature>
<dbReference type="InterPro" id="IPR036974">
    <property type="entry name" value="PUA_sf"/>
</dbReference>
<comment type="subcellular location">
    <subcellularLocation>
        <location evidence="1">Cytoplasm</location>
    </subcellularLocation>
</comment>
<keyword evidence="9" id="KW-1185">Reference proteome</keyword>